<evidence type="ECO:0000313" key="1">
    <source>
        <dbReference type="EMBL" id="SDY65824.1"/>
    </source>
</evidence>
<dbReference type="OrthoDB" id="7877183at2"/>
<sequence length="100" mass="11307">MNLHRTLHMLQTQTDCQARVAELGRMGFMQWLGGLQGRASFARQAEIALLAAYRFRSSDPAVEVFCSLIEEALVMPPKPLDLALPEKRRRGGARSRRQLI</sequence>
<name>A0A1H3LP99_9RHOB</name>
<dbReference type="RefSeq" id="WP_143037435.1">
    <property type="nucleotide sequence ID" value="NZ_CALJFH010000019.1"/>
</dbReference>
<dbReference type="Proteomes" id="UP000199026">
    <property type="component" value="Unassembled WGS sequence"/>
</dbReference>
<dbReference type="AlphaFoldDB" id="A0A1H3LP99"/>
<evidence type="ECO:0000313" key="2">
    <source>
        <dbReference type="Proteomes" id="UP000199026"/>
    </source>
</evidence>
<proteinExistence type="predicted"/>
<protein>
    <submittedName>
        <fullName evidence="1">Uncharacterized protein</fullName>
    </submittedName>
</protein>
<gene>
    <name evidence="1" type="ORF">SAMN05444486_10350</name>
</gene>
<reference evidence="1 2" key="1">
    <citation type="submission" date="2016-10" db="EMBL/GenBank/DDBJ databases">
        <authorList>
            <person name="de Groot N.N."/>
        </authorList>
    </citation>
    <scope>NUCLEOTIDE SEQUENCE [LARGE SCALE GENOMIC DNA]</scope>
    <source>
        <strain evidence="1 2">DSM 24677</strain>
    </source>
</reference>
<keyword evidence="2" id="KW-1185">Reference proteome</keyword>
<organism evidence="1 2">
    <name type="scientific">Lentibacter algarum</name>
    <dbReference type="NCBI Taxonomy" id="576131"/>
    <lineage>
        <taxon>Bacteria</taxon>
        <taxon>Pseudomonadati</taxon>
        <taxon>Pseudomonadota</taxon>
        <taxon>Alphaproteobacteria</taxon>
        <taxon>Rhodobacterales</taxon>
        <taxon>Roseobacteraceae</taxon>
        <taxon>Lentibacter</taxon>
    </lineage>
</organism>
<dbReference type="EMBL" id="FNPR01000003">
    <property type="protein sequence ID" value="SDY65824.1"/>
    <property type="molecule type" value="Genomic_DNA"/>
</dbReference>
<accession>A0A1H3LP99</accession>